<gene>
    <name evidence="2" type="ORF">OEA41_009937</name>
</gene>
<keyword evidence="1" id="KW-0378">Hydrolase</keyword>
<dbReference type="InterPro" id="IPR036412">
    <property type="entry name" value="HAD-like_sf"/>
</dbReference>
<dbReference type="SUPFAM" id="SSF56784">
    <property type="entry name" value="HAD-like"/>
    <property type="match status" value="1"/>
</dbReference>
<dbReference type="Proteomes" id="UP001276659">
    <property type="component" value="Unassembled WGS sequence"/>
</dbReference>
<dbReference type="PANTHER" id="PTHR43316:SF9">
    <property type="entry name" value="ACID DEHALOGENASE, PUTATIVE (AFU_ORTHOLOGUE AFUA_6G14460)-RELATED"/>
    <property type="match status" value="1"/>
</dbReference>
<reference evidence="2" key="1">
    <citation type="submission" date="2022-11" db="EMBL/GenBank/DDBJ databases">
        <title>Chromosomal genome sequence assembly and mating type (MAT) locus characterization of the leprose asexual lichenized fungus Lepraria neglecta (Nyl.) Erichsen.</title>
        <authorList>
            <person name="Allen J.L."/>
            <person name="Pfeffer B."/>
        </authorList>
    </citation>
    <scope>NUCLEOTIDE SEQUENCE</scope>
    <source>
        <strain evidence="2">Allen 5258</strain>
    </source>
</reference>
<evidence type="ECO:0008006" key="4">
    <source>
        <dbReference type="Google" id="ProtNLM"/>
    </source>
</evidence>
<dbReference type="EMBL" id="JASNWA010000011">
    <property type="protein sequence ID" value="KAK3166812.1"/>
    <property type="molecule type" value="Genomic_DNA"/>
</dbReference>
<proteinExistence type="predicted"/>
<dbReference type="PANTHER" id="PTHR43316">
    <property type="entry name" value="HYDROLASE, HALOACID DELAHOGENASE-RELATED"/>
    <property type="match status" value="1"/>
</dbReference>
<dbReference type="InterPro" id="IPR051540">
    <property type="entry name" value="S-2-haloacid_dehalogenase"/>
</dbReference>
<comment type="caution">
    <text evidence="2">The sequence shown here is derived from an EMBL/GenBank/DDBJ whole genome shotgun (WGS) entry which is preliminary data.</text>
</comment>
<dbReference type="InterPro" id="IPR023214">
    <property type="entry name" value="HAD_sf"/>
</dbReference>
<dbReference type="Gene3D" id="3.40.50.1000">
    <property type="entry name" value="HAD superfamily/HAD-like"/>
    <property type="match status" value="1"/>
</dbReference>
<accession>A0AAE0DDC9</accession>
<evidence type="ECO:0000313" key="3">
    <source>
        <dbReference type="Proteomes" id="UP001276659"/>
    </source>
</evidence>
<dbReference type="GO" id="GO:0016787">
    <property type="term" value="F:hydrolase activity"/>
    <property type="evidence" value="ECO:0007669"/>
    <property type="project" value="UniProtKB-KW"/>
</dbReference>
<organism evidence="2 3">
    <name type="scientific">Lepraria neglecta</name>
    <dbReference type="NCBI Taxonomy" id="209136"/>
    <lineage>
        <taxon>Eukaryota</taxon>
        <taxon>Fungi</taxon>
        <taxon>Dikarya</taxon>
        <taxon>Ascomycota</taxon>
        <taxon>Pezizomycotina</taxon>
        <taxon>Lecanoromycetes</taxon>
        <taxon>OSLEUM clade</taxon>
        <taxon>Lecanoromycetidae</taxon>
        <taxon>Lecanorales</taxon>
        <taxon>Lecanorineae</taxon>
        <taxon>Stereocaulaceae</taxon>
        <taxon>Lepraria</taxon>
    </lineage>
</organism>
<protein>
    <recommendedName>
        <fullName evidence="4">Haloacid dehalogenase</fullName>
    </recommendedName>
</protein>
<keyword evidence="3" id="KW-1185">Reference proteome</keyword>
<dbReference type="Pfam" id="PF00702">
    <property type="entry name" value="Hydrolase"/>
    <property type="match status" value="1"/>
</dbReference>
<sequence length="226" mass="25006">MKVRTDDPSRLSDFKLLSFDCFGTLVDWESGIYEELKPLLARLPPSNPLKNNKDLAVNAYNDLEVSLCASKPNLKYSSLLSESYLSFASSLSLPPPPQSEADAIGASVRKWPAFPDTVAALNRLKKHYKLVILSNIDKESFSQVLAGSLAGVEFDAVYVAEEIGSYKPDLKNFEYLLEHVKSELGVEKAEVLHTAHGIRADHVPTKQMGMTSAWIARGRRPGRGVR</sequence>
<evidence type="ECO:0000256" key="1">
    <source>
        <dbReference type="ARBA" id="ARBA00022801"/>
    </source>
</evidence>
<name>A0AAE0DDC9_9LECA</name>
<evidence type="ECO:0000313" key="2">
    <source>
        <dbReference type="EMBL" id="KAK3166812.1"/>
    </source>
</evidence>
<dbReference type="AlphaFoldDB" id="A0AAE0DDC9"/>
<dbReference type="Gene3D" id="1.10.150.750">
    <property type="match status" value="1"/>
</dbReference>